<protein>
    <submittedName>
        <fullName evidence="3">NADH:quinone oxidoreductase</fullName>
    </submittedName>
</protein>
<dbReference type="RefSeq" id="WP_246531647.1">
    <property type="nucleotide sequence ID" value="NZ_JAGFNU010000003.1"/>
</dbReference>
<organism evidence="3 4">
    <name type="scientific">Pseudohalocynthiibacter aestuariivivens</name>
    <dbReference type="NCBI Taxonomy" id="1591409"/>
    <lineage>
        <taxon>Bacteria</taxon>
        <taxon>Pseudomonadati</taxon>
        <taxon>Pseudomonadota</taxon>
        <taxon>Alphaproteobacteria</taxon>
        <taxon>Rhodobacterales</taxon>
        <taxon>Paracoccaceae</taxon>
        <taxon>Pseudohalocynthiibacter</taxon>
    </lineage>
</organism>
<accession>A0ABV5JJ33</accession>
<comment type="caution">
    <text evidence="3">The sequence shown here is derived from an EMBL/GenBank/DDBJ whole genome shotgun (WGS) entry which is preliminary data.</text>
</comment>
<evidence type="ECO:0000313" key="3">
    <source>
        <dbReference type="EMBL" id="MFB9233475.1"/>
    </source>
</evidence>
<dbReference type="Proteomes" id="UP001589683">
    <property type="component" value="Unassembled WGS sequence"/>
</dbReference>
<evidence type="ECO:0000256" key="2">
    <source>
        <dbReference type="SAM" id="Phobius"/>
    </source>
</evidence>
<sequence length="249" mass="26306">MDSESKGELFSCTNLCWLAGVFLGIMTFLVLNGRFGVNGLVSLVLAVVVCAALGWFLARYFCSGSMAVTSGGHARHQHDIDASPADVAAVDRVGQSELAATPPTPKVAKHVSSASLASSDATAKAAPASKPAAKAKPAAKSKPATKAKPAAKPKATAAAKPARASVAADGKPETLKKARAGGADDLKRISGVGPKLEQTLNELGFYHFDQVAAWRKKEVEWVDTRLKFKGRIERDEWIKQAKKLARETK</sequence>
<feature type="compositionally biased region" description="Low complexity" evidence="1">
    <location>
        <begin position="120"/>
        <end position="136"/>
    </location>
</feature>
<keyword evidence="2" id="KW-0812">Transmembrane</keyword>
<feature type="region of interest" description="Disordered" evidence="1">
    <location>
        <begin position="120"/>
        <end position="179"/>
    </location>
</feature>
<name>A0ABV5JJ33_9RHOB</name>
<feature type="compositionally biased region" description="Low complexity" evidence="1">
    <location>
        <begin position="152"/>
        <end position="168"/>
    </location>
</feature>
<keyword evidence="4" id="KW-1185">Reference proteome</keyword>
<evidence type="ECO:0000256" key="1">
    <source>
        <dbReference type="SAM" id="MobiDB-lite"/>
    </source>
</evidence>
<feature type="transmembrane region" description="Helical" evidence="2">
    <location>
        <begin position="37"/>
        <end position="58"/>
    </location>
</feature>
<feature type="compositionally biased region" description="Basic residues" evidence="1">
    <location>
        <begin position="137"/>
        <end position="151"/>
    </location>
</feature>
<keyword evidence="2" id="KW-0472">Membrane</keyword>
<feature type="transmembrane region" description="Helical" evidence="2">
    <location>
        <begin position="12"/>
        <end position="31"/>
    </location>
</feature>
<gene>
    <name evidence="3" type="ORF">ACFFUT_16905</name>
</gene>
<dbReference type="Gene3D" id="1.10.150.20">
    <property type="entry name" value="5' to 3' exonuclease, C-terminal subdomain"/>
    <property type="match status" value="1"/>
</dbReference>
<evidence type="ECO:0000313" key="4">
    <source>
        <dbReference type="Proteomes" id="UP001589683"/>
    </source>
</evidence>
<proteinExistence type="predicted"/>
<dbReference type="EMBL" id="JBHMEA010000049">
    <property type="protein sequence ID" value="MFB9233475.1"/>
    <property type="molecule type" value="Genomic_DNA"/>
</dbReference>
<keyword evidence="2" id="KW-1133">Transmembrane helix</keyword>
<feature type="compositionally biased region" description="Basic and acidic residues" evidence="1">
    <location>
        <begin position="170"/>
        <end position="179"/>
    </location>
</feature>
<reference evidence="3 4" key="1">
    <citation type="submission" date="2024-09" db="EMBL/GenBank/DDBJ databases">
        <authorList>
            <person name="Sun Q."/>
            <person name="Mori K."/>
        </authorList>
    </citation>
    <scope>NUCLEOTIDE SEQUENCE [LARGE SCALE GENOMIC DNA]</scope>
    <source>
        <strain evidence="3 4">CECT 8726</strain>
    </source>
</reference>